<keyword evidence="1" id="KW-1133">Transmembrane helix</keyword>
<feature type="transmembrane region" description="Helical" evidence="1">
    <location>
        <begin position="29"/>
        <end position="47"/>
    </location>
</feature>
<protein>
    <submittedName>
        <fullName evidence="3">Pilus assembly protein</fullName>
    </submittedName>
</protein>
<sequence>MTPADRGSAGRASQAPGAIRTRGSVSVEIAILAPAFLMLIVLAAVAGRTAIAQNAVDLAAHEAARTASLARTAPAAETDGEAAANATLAAQGLDCGDSLEVAVDTSGFGAELGEPATVTATVSCTVSFADLVMPGVPGAKTVVATYVSPLDRYRSRG</sequence>
<dbReference type="EMBL" id="JAVHUY010000010">
    <property type="protein sequence ID" value="MDQ7905452.1"/>
    <property type="molecule type" value="Genomic_DNA"/>
</dbReference>
<dbReference type="InterPro" id="IPR012495">
    <property type="entry name" value="TadE-like_dom"/>
</dbReference>
<keyword evidence="4" id="KW-1185">Reference proteome</keyword>
<evidence type="ECO:0000313" key="4">
    <source>
        <dbReference type="Proteomes" id="UP001230908"/>
    </source>
</evidence>
<evidence type="ECO:0000313" key="3">
    <source>
        <dbReference type="EMBL" id="MDQ7905452.1"/>
    </source>
</evidence>
<keyword evidence="1" id="KW-0812">Transmembrane</keyword>
<accession>A0ABU0ZHN2</accession>
<keyword evidence="1" id="KW-0472">Membrane</keyword>
<name>A0ABU0ZHN2_9ACTN</name>
<evidence type="ECO:0000256" key="1">
    <source>
        <dbReference type="SAM" id="Phobius"/>
    </source>
</evidence>
<evidence type="ECO:0000259" key="2">
    <source>
        <dbReference type="Pfam" id="PF07811"/>
    </source>
</evidence>
<reference evidence="3 4" key="1">
    <citation type="submission" date="2023-08" db="EMBL/GenBank/DDBJ databases">
        <title>Phytohabitans sansha sp. nov., isolated from marine sediment.</title>
        <authorList>
            <person name="Zhao Y."/>
            <person name="Yi K."/>
        </authorList>
    </citation>
    <scope>NUCLEOTIDE SEQUENCE [LARGE SCALE GENOMIC DNA]</scope>
    <source>
        <strain evidence="3 4">ZYX-F-186</strain>
    </source>
</reference>
<organism evidence="3 4">
    <name type="scientific">Phytohabitans maris</name>
    <dbReference type="NCBI Taxonomy" id="3071409"/>
    <lineage>
        <taxon>Bacteria</taxon>
        <taxon>Bacillati</taxon>
        <taxon>Actinomycetota</taxon>
        <taxon>Actinomycetes</taxon>
        <taxon>Micromonosporales</taxon>
        <taxon>Micromonosporaceae</taxon>
    </lineage>
</organism>
<dbReference type="RefSeq" id="WP_308712723.1">
    <property type="nucleotide sequence ID" value="NZ_JAVHUY010000010.1"/>
</dbReference>
<dbReference type="Pfam" id="PF07811">
    <property type="entry name" value="TadE"/>
    <property type="match status" value="1"/>
</dbReference>
<feature type="domain" description="TadE-like" evidence="2">
    <location>
        <begin position="23"/>
        <end position="65"/>
    </location>
</feature>
<proteinExistence type="predicted"/>
<gene>
    <name evidence="3" type="ORF">RB614_13040</name>
</gene>
<dbReference type="Proteomes" id="UP001230908">
    <property type="component" value="Unassembled WGS sequence"/>
</dbReference>
<comment type="caution">
    <text evidence="3">The sequence shown here is derived from an EMBL/GenBank/DDBJ whole genome shotgun (WGS) entry which is preliminary data.</text>
</comment>